<feature type="region of interest" description="Disordered" evidence="1">
    <location>
        <begin position="199"/>
        <end position="218"/>
    </location>
</feature>
<dbReference type="AlphaFoldDB" id="A0AAD1UGE0"/>
<keyword evidence="3" id="KW-1185">Reference proteome</keyword>
<sequence length="249" mass="28327">MAAMKSMPHLKPMLYANNKVLVKNFNDCYEQVLAELGKTQESCQSSQEGMYTKKDYDNMILKKERLILEKNAELFPEGKCKIALELFDKYESIKAAKREPTVSFRKDIPIKPKQFAKAEKQQCSVKKGSQIVKQKQNLGYLSDKNLFRHKGTNKVANIETLMESISSLYANFQDQDIEDGEGSIFDEKAQDLEAQPIKNMGKQGRAKDSSKLKKAASKQKKIKCILTNSVLLKSNVNKEQCGQKNLRCE</sequence>
<evidence type="ECO:0000313" key="2">
    <source>
        <dbReference type="EMBL" id="CAI2368886.1"/>
    </source>
</evidence>
<evidence type="ECO:0000313" key="3">
    <source>
        <dbReference type="Proteomes" id="UP001295684"/>
    </source>
</evidence>
<dbReference type="Proteomes" id="UP001295684">
    <property type="component" value="Unassembled WGS sequence"/>
</dbReference>
<protein>
    <submittedName>
        <fullName evidence="2">Uncharacterized protein</fullName>
    </submittedName>
</protein>
<accession>A0AAD1UGE0</accession>
<dbReference type="EMBL" id="CAMPGE010010031">
    <property type="protein sequence ID" value="CAI2368886.1"/>
    <property type="molecule type" value="Genomic_DNA"/>
</dbReference>
<proteinExistence type="predicted"/>
<evidence type="ECO:0000256" key="1">
    <source>
        <dbReference type="SAM" id="MobiDB-lite"/>
    </source>
</evidence>
<gene>
    <name evidence="2" type="ORF">ECRASSUSDP1_LOCUS10182</name>
</gene>
<comment type="caution">
    <text evidence="2">The sequence shown here is derived from an EMBL/GenBank/DDBJ whole genome shotgun (WGS) entry which is preliminary data.</text>
</comment>
<organism evidence="2 3">
    <name type="scientific">Euplotes crassus</name>
    <dbReference type="NCBI Taxonomy" id="5936"/>
    <lineage>
        <taxon>Eukaryota</taxon>
        <taxon>Sar</taxon>
        <taxon>Alveolata</taxon>
        <taxon>Ciliophora</taxon>
        <taxon>Intramacronucleata</taxon>
        <taxon>Spirotrichea</taxon>
        <taxon>Hypotrichia</taxon>
        <taxon>Euplotida</taxon>
        <taxon>Euplotidae</taxon>
        <taxon>Moneuplotes</taxon>
    </lineage>
</organism>
<name>A0AAD1UGE0_EUPCR</name>
<reference evidence="2" key="1">
    <citation type="submission" date="2023-07" db="EMBL/GenBank/DDBJ databases">
        <authorList>
            <consortium name="AG Swart"/>
            <person name="Singh M."/>
            <person name="Singh A."/>
            <person name="Seah K."/>
            <person name="Emmerich C."/>
        </authorList>
    </citation>
    <scope>NUCLEOTIDE SEQUENCE</scope>
    <source>
        <strain evidence="2">DP1</strain>
    </source>
</reference>